<evidence type="ECO:0008006" key="4">
    <source>
        <dbReference type="Google" id="ProtNLM"/>
    </source>
</evidence>
<dbReference type="OrthoDB" id="956632at2"/>
<keyword evidence="3" id="KW-1185">Reference proteome</keyword>
<organism evidence="2 3">
    <name type="scientific">Sediminibacterium goheungense</name>
    <dbReference type="NCBI Taxonomy" id="1086393"/>
    <lineage>
        <taxon>Bacteria</taxon>
        <taxon>Pseudomonadati</taxon>
        <taxon>Bacteroidota</taxon>
        <taxon>Chitinophagia</taxon>
        <taxon>Chitinophagales</taxon>
        <taxon>Chitinophagaceae</taxon>
        <taxon>Sediminibacterium</taxon>
    </lineage>
</organism>
<dbReference type="Proteomes" id="UP000295741">
    <property type="component" value="Unassembled WGS sequence"/>
</dbReference>
<evidence type="ECO:0000256" key="1">
    <source>
        <dbReference type="SAM" id="SignalP"/>
    </source>
</evidence>
<dbReference type="PROSITE" id="PS51257">
    <property type="entry name" value="PROKAR_LIPOPROTEIN"/>
    <property type="match status" value="1"/>
</dbReference>
<feature type="signal peptide" evidence="1">
    <location>
        <begin position="1"/>
        <end position="19"/>
    </location>
</feature>
<evidence type="ECO:0000313" key="3">
    <source>
        <dbReference type="Proteomes" id="UP000295741"/>
    </source>
</evidence>
<sequence length="155" mass="16711">MRHILFGLFLAFLTFSACSSAKKAQTDEIKQGISGLVTEVRGNQMPKPGIPPATPKPVATTLYVYERTHISQVKPLETGSPLYTSINTKLVASVLSDSSGRYVVALPVGTYSVFVKKGSHFFANSFDMQNNIQLVTVDSGKIAPLNILINSGASY</sequence>
<dbReference type="EMBL" id="SNWP01000011">
    <property type="protein sequence ID" value="TDO26867.1"/>
    <property type="molecule type" value="Genomic_DNA"/>
</dbReference>
<evidence type="ECO:0000313" key="2">
    <source>
        <dbReference type="EMBL" id="TDO26867.1"/>
    </source>
</evidence>
<comment type="caution">
    <text evidence="2">The sequence shown here is derived from an EMBL/GenBank/DDBJ whole genome shotgun (WGS) entry which is preliminary data.</text>
</comment>
<name>A0A4R6IWV4_9BACT</name>
<reference evidence="2 3" key="1">
    <citation type="submission" date="2019-03" db="EMBL/GenBank/DDBJ databases">
        <title>Genomic Encyclopedia of Archaeal and Bacterial Type Strains, Phase II (KMG-II): from individual species to whole genera.</title>
        <authorList>
            <person name="Goeker M."/>
        </authorList>
    </citation>
    <scope>NUCLEOTIDE SEQUENCE [LARGE SCALE GENOMIC DNA]</scope>
    <source>
        <strain evidence="2 3">DSM 28323</strain>
    </source>
</reference>
<gene>
    <name evidence="2" type="ORF">BC659_2179</name>
</gene>
<dbReference type="RefSeq" id="WP_133474741.1">
    <property type="nucleotide sequence ID" value="NZ_SNWP01000011.1"/>
</dbReference>
<keyword evidence="1" id="KW-0732">Signal</keyword>
<dbReference type="AlphaFoldDB" id="A0A4R6IWV4"/>
<feature type="chain" id="PRO_5020471346" description="Carboxypeptidase family protein" evidence="1">
    <location>
        <begin position="20"/>
        <end position="155"/>
    </location>
</feature>
<accession>A0A4R6IWV4</accession>
<proteinExistence type="predicted"/>
<protein>
    <recommendedName>
        <fullName evidence="4">Carboxypeptidase family protein</fullName>
    </recommendedName>
</protein>